<dbReference type="InterPro" id="IPR020472">
    <property type="entry name" value="WD40_PAC1"/>
</dbReference>
<comment type="similarity">
    <text evidence="1">Belongs to the WD repeat rae1 family.</text>
</comment>
<feature type="repeat" description="WD" evidence="4">
    <location>
        <begin position="95"/>
        <end position="138"/>
    </location>
</feature>
<dbReference type="InterPro" id="IPR001680">
    <property type="entry name" value="WD40_rpt"/>
</dbReference>
<dbReference type="Gene3D" id="2.130.10.10">
    <property type="entry name" value="YVTN repeat-like/Quinoprotein amine dehydrogenase"/>
    <property type="match status" value="1"/>
</dbReference>
<keyword evidence="6" id="KW-1185">Reference proteome</keyword>
<gene>
    <name evidence="5" type="primary">GLE2</name>
    <name evidence="5" type="ORF">H4R34_002956</name>
</gene>
<dbReference type="AlphaFoldDB" id="A0A9W8E8R4"/>
<dbReference type="Pfam" id="PF00400">
    <property type="entry name" value="WD40"/>
    <property type="match status" value="4"/>
</dbReference>
<protein>
    <submittedName>
        <fullName evidence="5">RNA export factor gle2</fullName>
    </submittedName>
</protein>
<evidence type="ECO:0000256" key="4">
    <source>
        <dbReference type="PROSITE-ProRule" id="PRU00221"/>
    </source>
</evidence>
<evidence type="ECO:0000256" key="3">
    <source>
        <dbReference type="ARBA" id="ARBA00022737"/>
    </source>
</evidence>
<dbReference type="EMBL" id="JANBQB010000237">
    <property type="protein sequence ID" value="KAJ1979112.1"/>
    <property type="molecule type" value="Genomic_DNA"/>
</dbReference>
<dbReference type="PROSITE" id="PS00678">
    <property type="entry name" value="WD_REPEATS_1"/>
    <property type="match status" value="1"/>
</dbReference>
<dbReference type="InterPro" id="IPR036322">
    <property type="entry name" value="WD40_repeat_dom_sf"/>
</dbReference>
<dbReference type="Proteomes" id="UP001151582">
    <property type="component" value="Unassembled WGS sequence"/>
</dbReference>
<feature type="repeat" description="WD" evidence="4">
    <location>
        <begin position="54"/>
        <end position="95"/>
    </location>
</feature>
<feature type="repeat" description="WD" evidence="4">
    <location>
        <begin position="10"/>
        <end position="44"/>
    </location>
</feature>
<feature type="repeat" description="WD" evidence="4">
    <location>
        <begin position="229"/>
        <end position="270"/>
    </location>
</feature>
<dbReference type="InterPro" id="IPR015943">
    <property type="entry name" value="WD40/YVTN_repeat-like_dom_sf"/>
</dbReference>
<reference evidence="5" key="1">
    <citation type="submission" date="2022-07" db="EMBL/GenBank/DDBJ databases">
        <title>Phylogenomic reconstructions and comparative analyses of Kickxellomycotina fungi.</title>
        <authorList>
            <person name="Reynolds N.K."/>
            <person name="Stajich J.E."/>
            <person name="Barry K."/>
            <person name="Grigoriev I.V."/>
            <person name="Crous P."/>
            <person name="Smith M.E."/>
        </authorList>
    </citation>
    <scope>NUCLEOTIDE SEQUENCE</scope>
    <source>
        <strain evidence="5">RSA 567</strain>
    </source>
</reference>
<dbReference type="OrthoDB" id="256303at2759"/>
<dbReference type="PROSITE" id="PS50294">
    <property type="entry name" value="WD_REPEATS_REGION"/>
    <property type="match status" value="2"/>
</dbReference>
<proteinExistence type="inferred from homology"/>
<name>A0A9W8E8R4_9FUNG</name>
<dbReference type="SMART" id="SM00320">
    <property type="entry name" value="WD40"/>
    <property type="match status" value="5"/>
</dbReference>
<dbReference type="PRINTS" id="PR00320">
    <property type="entry name" value="GPROTEINBRPT"/>
</dbReference>
<accession>A0A9W8E8R4</accession>
<dbReference type="FunFam" id="2.130.10.10:FF:000190">
    <property type="entry name" value="Nuclear pore complex subunit"/>
    <property type="match status" value="1"/>
</dbReference>
<keyword evidence="2 4" id="KW-0853">WD repeat</keyword>
<dbReference type="InterPro" id="IPR019775">
    <property type="entry name" value="WD40_repeat_CS"/>
</dbReference>
<evidence type="ECO:0000256" key="1">
    <source>
        <dbReference type="ARBA" id="ARBA00007830"/>
    </source>
</evidence>
<dbReference type="PANTHER" id="PTHR10971">
    <property type="entry name" value="MRNA EXPORT FACTOR AND BUB3"/>
    <property type="match status" value="1"/>
</dbReference>
<dbReference type="SUPFAM" id="SSF50978">
    <property type="entry name" value="WD40 repeat-like"/>
    <property type="match status" value="1"/>
</dbReference>
<evidence type="ECO:0000256" key="2">
    <source>
        <dbReference type="ARBA" id="ARBA00022574"/>
    </source>
</evidence>
<sequence length="331" mass="36587">MNTVKDFEVSQPPTDGISSLSFSPQADFLAAGSWDNQVRIWEVQPTGNTVGKAMYAHEGPVLCTTWSKDGTKIISGGADKAGRMYDVATGQAQQIAQHDAPIKCVRFVEVGGQQVVVTGSWDKTLKYWDTRTPNPVATVNLPERCYSMDSVQQLLVAATAERHVCIYDLSNPTTPFQTIQSPLKWQTRVISCLIDASGYMLGSIEGRVAIQYIQTKDQTNNFTFRCHRERNNIYAVNDMSVHPTYGTFSTAGSDGLIHIWDKGSKQRLKSFDNVGGTVPCTAFNRNGSIFAYAVSYDWSKGHQNIPAGNPCKIFLHPVLDEDAKPRPAKKR</sequence>
<comment type="caution">
    <text evidence="5">The sequence shown here is derived from an EMBL/GenBank/DDBJ whole genome shotgun (WGS) entry which is preliminary data.</text>
</comment>
<organism evidence="5 6">
    <name type="scientific">Dimargaris verticillata</name>
    <dbReference type="NCBI Taxonomy" id="2761393"/>
    <lineage>
        <taxon>Eukaryota</taxon>
        <taxon>Fungi</taxon>
        <taxon>Fungi incertae sedis</taxon>
        <taxon>Zoopagomycota</taxon>
        <taxon>Kickxellomycotina</taxon>
        <taxon>Dimargaritomycetes</taxon>
        <taxon>Dimargaritales</taxon>
        <taxon>Dimargaritaceae</taxon>
        <taxon>Dimargaris</taxon>
    </lineage>
</organism>
<evidence type="ECO:0000313" key="5">
    <source>
        <dbReference type="EMBL" id="KAJ1979112.1"/>
    </source>
</evidence>
<dbReference type="PROSITE" id="PS50082">
    <property type="entry name" value="WD_REPEATS_2"/>
    <property type="match status" value="4"/>
</dbReference>
<keyword evidence="3" id="KW-0677">Repeat</keyword>
<evidence type="ECO:0000313" key="6">
    <source>
        <dbReference type="Proteomes" id="UP001151582"/>
    </source>
</evidence>